<proteinExistence type="predicted"/>
<dbReference type="EMBL" id="JAEHFQ010000011">
    <property type="protein sequence ID" value="MBM0635145.1"/>
    <property type="molecule type" value="Genomic_DNA"/>
</dbReference>
<gene>
    <name evidence="1" type="ORF">JDW19_18715</name>
</gene>
<evidence type="ECO:0000313" key="1">
    <source>
        <dbReference type="EMBL" id="MBM0635145.1"/>
    </source>
</evidence>
<reference evidence="1" key="1">
    <citation type="submission" date="2020-12" db="EMBL/GenBank/DDBJ databases">
        <title>Paenibacillus polymyxa LMG 27872: a double-edged sword.</title>
        <authorList>
            <person name="Langendries S."/>
            <person name="Garcia Mendez S."/>
            <person name="Beirinckx S."/>
            <person name="Viaene T."/>
            <person name="Baeyen S."/>
            <person name="Goeminne G."/>
            <person name="Willems A."/>
            <person name="Debode J."/>
            <person name="Goormachtig S."/>
        </authorList>
    </citation>
    <scope>NUCLEOTIDE SEQUENCE</scope>
    <source>
        <strain evidence="1">LMG 27872</strain>
    </source>
</reference>
<dbReference type="Proteomes" id="UP000650605">
    <property type="component" value="Unassembled WGS sequence"/>
</dbReference>
<protein>
    <submittedName>
        <fullName evidence="1">Uncharacterized protein</fullName>
    </submittedName>
</protein>
<name>A0A8I1J3H9_PAEPO</name>
<sequence length="111" mass="12671">MVSEHLNEMDFPPYSSIANSNSLLSGLTPEEYNVVIKNAKPIESIAVEKEVFAVYGRYTDENRNFQIKASGFGEYQVMVLNHDYYVFYELVIILIFSKIRNTSFEKGGVCV</sequence>
<evidence type="ECO:0000313" key="2">
    <source>
        <dbReference type="Proteomes" id="UP000650605"/>
    </source>
</evidence>
<accession>A0A8I1J3H9</accession>
<organism evidence="1 2">
    <name type="scientific">Paenibacillus polymyxa</name>
    <name type="common">Bacillus polymyxa</name>
    <dbReference type="NCBI Taxonomy" id="1406"/>
    <lineage>
        <taxon>Bacteria</taxon>
        <taxon>Bacillati</taxon>
        <taxon>Bacillota</taxon>
        <taxon>Bacilli</taxon>
        <taxon>Bacillales</taxon>
        <taxon>Paenibacillaceae</taxon>
        <taxon>Paenibacillus</taxon>
    </lineage>
</organism>
<dbReference type="AlphaFoldDB" id="A0A8I1J3H9"/>
<comment type="caution">
    <text evidence="1">The sequence shown here is derived from an EMBL/GenBank/DDBJ whole genome shotgun (WGS) entry which is preliminary data.</text>
</comment>